<dbReference type="InterPro" id="IPR006119">
    <property type="entry name" value="Resolv_N"/>
</dbReference>
<dbReference type="InterPro" id="IPR000551">
    <property type="entry name" value="MerR-type_HTH_dom"/>
</dbReference>
<dbReference type="GO" id="GO:0000150">
    <property type="term" value="F:DNA strand exchange activity"/>
    <property type="evidence" value="ECO:0007669"/>
    <property type="project" value="InterPro"/>
</dbReference>
<feature type="domain" description="HTH merR-type" evidence="6">
    <location>
        <begin position="1"/>
        <end position="33"/>
    </location>
</feature>
<dbReference type="InterPro" id="IPR041718">
    <property type="entry name" value="IS607_transposase-like"/>
</dbReference>
<dbReference type="Proteomes" id="UP000180057">
    <property type="component" value="Unassembled WGS sequence"/>
</dbReference>
<reference evidence="8 9" key="1">
    <citation type="submission" date="2016-10" db="EMBL/GenBank/DDBJ databases">
        <title>Draft genome sequences of four alkaliphilic bacteria belonging to the Anaerobacillus genus.</title>
        <authorList>
            <person name="Bassil N.M."/>
            <person name="Lloyd J.R."/>
        </authorList>
    </citation>
    <scope>NUCLEOTIDE SEQUENCE [LARGE SCALE GENOMIC DNA]</scope>
    <source>
        <strain evidence="8 9">DSM 22531</strain>
    </source>
</reference>
<dbReference type="STRING" id="472963.BKP45_08510"/>
<evidence type="ECO:0000256" key="5">
    <source>
        <dbReference type="PROSITE-ProRule" id="PRU10137"/>
    </source>
</evidence>
<dbReference type="SMART" id="SM00857">
    <property type="entry name" value="Resolvase"/>
    <property type="match status" value="1"/>
</dbReference>
<dbReference type="Gene3D" id="3.40.50.1390">
    <property type="entry name" value="Resolvase, N-terminal catalytic domain"/>
    <property type="match status" value="1"/>
</dbReference>
<evidence type="ECO:0000313" key="9">
    <source>
        <dbReference type="Proteomes" id="UP000180057"/>
    </source>
</evidence>
<proteinExistence type="predicted"/>
<dbReference type="InterPro" id="IPR009061">
    <property type="entry name" value="DNA-bd_dom_put_sf"/>
</dbReference>
<dbReference type="FunFam" id="3.40.50.1390:FF:000002">
    <property type="entry name" value="ORF1 in transposon ISC1904"/>
    <property type="match status" value="1"/>
</dbReference>
<dbReference type="NCBIfam" id="NF033518">
    <property type="entry name" value="transpos_IS607"/>
    <property type="match status" value="1"/>
</dbReference>
<sequence length="187" mass="21872">MVEYYILRRWEKEGKITSTRTSGGHRRYTTEDLSNVNKNKVKNPKMTIGYCRVSSSDQKDDLKRQVQNVSQYCTANGYSFKIVEDLGSGLNYNKKGLKELIVLIESNKVERIVINYKDRLLRFGFEILEQICEFHNVEIEIINHSEDKTYEQELVEDILSIITVFSSRLYGSRSKKTKKVKETIENL</sequence>
<dbReference type="AlphaFoldDB" id="A0A1S2MAF2"/>
<dbReference type="PROSITE" id="PS51736">
    <property type="entry name" value="RECOMBINASES_3"/>
    <property type="match status" value="1"/>
</dbReference>
<evidence type="ECO:0000256" key="2">
    <source>
        <dbReference type="ARBA" id="ARBA00023125"/>
    </source>
</evidence>
<keyword evidence="1" id="KW-0229">DNA integration</keyword>
<dbReference type="SUPFAM" id="SSF46955">
    <property type="entry name" value="Putative DNA-binding domain"/>
    <property type="match status" value="1"/>
</dbReference>
<dbReference type="PANTHER" id="PTHR36172:SF1">
    <property type="entry name" value="RESOLVASE-RELATED"/>
    <property type="match status" value="1"/>
</dbReference>
<evidence type="ECO:0000313" key="8">
    <source>
        <dbReference type="EMBL" id="OIJ20675.1"/>
    </source>
</evidence>
<accession>A0A1S2MAF2</accession>
<dbReference type="Pfam" id="PF00239">
    <property type="entry name" value="Resolvase"/>
    <property type="match status" value="1"/>
</dbReference>
<keyword evidence="9" id="KW-1185">Reference proteome</keyword>
<dbReference type="InterPro" id="IPR051491">
    <property type="entry name" value="Recombinase/Transposase-rel"/>
</dbReference>
<dbReference type="InterPro" id="IPR048046">
    <property type="entry name" value="Transpos_IS607"/>
</dbReference>
<dbReference type="GO" id="GO:0015074">
    <property type="term" value="P:DNA integration"/>
    <property type="evidence" value="ECO:0007669"/>
    <property type="project" value="UniProtKB-KW"/>
</dbReference>
<dbReference type="Gene3D" id="1.10.287.2170">
    <property type="match status" value="1"/>
</dbReference>
<evidence type="ECO:0000259" key="7">
    <source>
        <dbReference type="PROSITE" id="PS51736"/>
    </source>
</evidence>
<dbReference type="RefSeq" id="WP_071389304.1">
    <property type="nucleotide sequence ID" value="NZ_MLQS01000008.1"/>
</dbReference>
<dbReference type="SUPFAM" id="SSF53041">
    <property type="entry name" value="Resolvase-like"/>
    <property type="match status" value="1"/>
</dbReference>
<dbReference type="CDD" id="cd03769">
    <property type="entry name" value="SR_IS607_transposase_like"/>
    <property type="match status" value="1"/>
</dbReference>
<dbReference type="PROSITE" id="PS00397">
    <property type="entry name" value="RECOMBINASES_1"/>
    <property type="match status" value="1"/>
</dbReference>
<feature type="active site" description="O-(5'-phospho-DNA)-serine intermediate" evidence="4 5">
    <location>
        <position position="54"/>
    </location>
</feature>
<dbReference type="Gene3D" id="1.10.1660.10">
    <property type="match status" value="1"/>
</dbReference>
<dbReference type="PANTHER" id="PTHR36172">
    <property type="match status" value="1"/>
</dbReference>
<comment type="caution">
    <text evidence="8">The sequence shown here is derived from an EMBL/GenBank/DDBJ whole genome shotgun (WGS) entry which is preliminary data.</text>
</comment>
<dbReference type="InterPro" id="IPR036162">
    <property type="entry name" value="Resolvase-like_N_sf"/>
</dbReference>
<evidence type="ECO:0000256" key="3">
    <source>
        <dbReference type="ARBA" id="ARBA00023172"/>
    </source>
</evidence>
<dbReference type="PROSITE" id="PS50937">
    <property type="entry name" value="HTH_MERR_2"/>
    <property type="match status" value="1"/>
</dbReference>
<gene>
    <name evidence="8" type="ORF">BKP45_08510</name>
</gene>
<feature type="domain" description="Resolvase/invertase-type recombinase catalytic" evidence="7">
    <location>
        <begin position="46"/>
        <end position="187"/>
    </location>
</feature>
<keyword evidence="2" id="KW-0238">DNA-binding</keyword>
<dbReference type="EMBL" id="MLQS01000008">
    <property type="protein sequence ID" value="OIJ20675.1"/>
    <property type="molecule type" value="Genomic_DNA"/>
</dbReference>
<evidence type="ECO:0000256" key="4">
    <source>
        <dbReference type="PIRSR" id="PIRSR606118-50"/>
    </source>
</evidence>
<dbReference type="OrthoDB" id="5319803at2"/>
<organism evidence="8 9">
    <name type="scientific">Anaerobacillus alkalidiazotrophicus</name>
    <dbReference type="NCBI Taxonomy" id="472963"/>
    <lineage>
        <taxon>Bacteria</taxon>
        <taxon>Bacillati</taxon>
        <taxon>Bacillota</taxon>
        <taxon>Bacilli</taxon>
        <taxon>Bacillales</taxon>
        <taxon>Bacillaceae</taxon>
        <taxon>Anaerobacillus</taxon>
    </lineage>
</organism>
<evidence type="ECO:0000259" key="6">
    <source>
        <dbReference type="PROSITE" id="PS50937"/>
    </source>
</evidence>
<dbReference type="GO" id="GO:0006355">
    <property type="term" value="P:regulation of DNA-templated transcription"/>
    <property type="evidence" value="ECO:0007669"/>
    <property type="project" value="InterPro"/>
</dbReference>
<dbReference type="Pfam" id="PF13411">
    <property type="entry name" value="MerR_1"/>
    <property type="match status" value="1"/>
</dbReference>
<name>A0A1S2MAF2_9BACI</name>
<dbReference type="GO" id="GO:0003677">
    <property type="term" value="F:DNA binding"/>
    <property type="evidence" value="ECO:0007669"/>
    <property type="project" value="UniProtKB-KW"/>
</dbReference>
<evidence type="ECO:0000256" key="1">
    <source>
        <dbReference type="ARBA" id="ARBA00022908"/>
    </source>
</evidence>
<protein>
    <submittedName>
        <fullName evidence="8">IS607 family transposase</fullName>
    </submittedName>
</protein>
<keyword evidence="3" id="KW-0233">DNA recombination</keyword>
<dbReference type="InterPro" id="IPR006118">
    <property type="entry name" value="Recombinase_CS"/>
</dbReference>